<evidence type="ECO:0000313" key="3">
    <source>
        <dbReference type="Proteomes" id="UP000700596"/>
    </source>
</evidence>
<dbReference type="OrthoDB" id="2522477at2759"/>
<dbReference type="SUPFAM" id="SSF81383">
    <property type="entry name" value="F-box domain"/>
    <property type="match status" value="1"/>
</dbReference>
<organism evidence="2 3">
    <name type="scientific">Dendryphion nanum</name>
    <dbReference type="NCBI Taxonomy" id="256645"/>
    <lineage>
        <taxon>Eukaryota</taxon>
        <taxon>Fungi</taxon>
        <taxon>Dikarya</taxon>
        <taxon>Ascomycota</taxon>
        <taxon>Pezizomycotina</taxon>
        <taxon>Dothideomycetes</taxon>
        <taxon>Pleosporomycetidae</taxon>
        <taxon>Pleosporales</taxon>
        <taxon>Torulaceae</taxon>
        <taxon>Dendryphion</taxon>
    </lineage>
</organism>
<dbReference type="EMBL" id="JAGMWT010000002">
    <property type="protein sequence ID" value="KAH7135071.1"/>
    <property type="molecule type" value="Genomic_DNA"/>
</dbReference>
<feature type="compositionally biased region" description="Acidic residues" evidence="1">
    <location>
        <begin position="579"/>
        <end position="597"/>
    </location>
</feature>
<dbReference type="Gene3D" id="3.80.10.10">
    <property type="entry name" value="Ribonuclease Inhibitor"/>
    <property type="match status" value="1"/>
</dbReference>
<dbReference type="SUPFAM" id="SSF52047">
    <property type="entry name" value="RNI-like"/>
    <property type="match status" value="1"/>
</dbReference>
<name>A0A9P9EEI3_9PLEO</name>
<evidence type="ECO:0000256" key="1">
    <source>
        <dbReference type="SAM" id="MobiDB-lite"/>
    </source>
</evidence>
<dbReference type="Proteomes" id="UP000700596">
    <property type="component" value="Unassembled WGS sequence"/>
</dbReference>
<protein>
    <recommendedName>
        <fullName evidence="4">F-box domain-containing protein</fullName>
    </recommendedName>
</protein>
<comment type="caution">
    <text evidence="2">The sequence shown here is derived from an EMBL/GenBank/DDBJ whole genome shotgun (WGS) entry which is preliminary data.</text>
</comment>
<evidence type="ECO:0008006" key="4">
    <source>
        <dbReference type="Google" id="ProtNLM"/>
    </source>
</evidence>
<sequence>MDANTPGPPEQFKPSSPFLALPPELLISIIDNLSNDNKALCSLAQTCRCLQPLSEERIYTKIEVLSTDDLRAILEAFSTRSARVSGVKTLKILYKHHEALSTTLEERVSFNAFVGQMKLLQDFHIESPYDNFKWEAGGHEWVEYDMEQFRESLEGASLQLALSAQLNVGLSKLEKLVIHSHGAHADYWELKGFHCLFRHPSLRNLHVSCVTLPSDLPELADFAGRTPLTTLVFDECELMPQSLGRILATPKSLRHLTLGENVCNNRGGRSVNPRLSKAPEAALNALTHVSHSLQTLVHLDPQYLTLPDPQNPPPVRLRGSGMRDFHHLKFLECDRCSFLHQGIILNRELVPPNIETIRLHQSGRWSISNFWDELPDQTPYTKLPSLKLLEFSAPTTLRTASYMSEYICHPDRLRERHAWAFRLWTRGIGVKMYAEVHKHYSLIPPYLHGEVMPELLLLYDSYDVGFHRRIAQEDVGSPIERFARRSSVRTEAVVTDQLSNADIIYQRNQTNRILRRHRITIERSSSPRPGDQLTAAEMLLELLTGSPDTASDGFSDEDDYDDHEIYGADPYLIAYNAMGDEDEDEDEFVPMDSDDDLSGTYETAEETLNGTWDPQAEEAHMEDLLDSMTG</sequence>
<evidence type="ECO:0000313" key="2">
    <source>
        <dbReference type="EMBL" id="KAH7135071.1"/>
    </source>
</evidence>
<dbReference type="InterPro" id="IPR032675">
    <property type="entry name" value="LRR_dom_sf"/>
</dbReference>
<dbReference type="AlphaFoldDB" id="A0A9P9EEI3"/>
<gene>
    <name evidence="2" type="ORF">B0J11DRAFT_427073</name>
</gene>
<reference evidence="2" key="1">
    <citation type="journal article" date="2021" name="Nat. Commun.">
        <title>Genetic determinants of endophytism in the Arabidopsis root mycobiome.</title>
        <authorList>
            <person name="Mesny F."/>
            <person name="Miyauchi S."/>
            <person name="Thiergart T."/>
            <person name="Pickel B."/>
            <person name="Atanasova L."/>
            <person name="Karlsson M."/>
            <person name="Huettel B."/>
            <person name="Barry K.W."/>
            <person name="Haridas S."/>
            <person name="Chen C."/>
            <person name="Bauer D."/>
            <person name="Andreopoulos W."/>
            <person name="Pangilinan J."/>
            <person name="LaButti K."/>
            <person name="Riley R."/>
            <person name="Lipzen A."/>
            <person name="Clum A."/>
            <person name="Drula E."/>
            <person name="Henrissat B."/>
            <person name="Kohler A."/>
            <person name="Grigoriev I.V."/>
            <person name="Martin F.M."/>
            <person name="Hacquard S."/>
        </authorList>
    </citation>
    <scope>NUCLEOTIDE SEQUENCE</scope>
    <source>
        <strain evidence="2">MPI-CAGE-CH-0243</strain>
    </source>
</reference>
<feature type="region of interest" description="Disordered" evidence="1">
    <location>
        <begin position="579"/>
        <end position="630"/>
    </location>
</feature>
<proteinExistence type="predicted"/>
<keyword evidence="3" id="KW-1185">Reference proteome</keyword>
<dbReference type="InterPro" id="IPR036047">
    <property type="entry name" value="F-box-like_dom_sf"/>
</dbReference>
<accession>A0A9P9EEI3</accession>